<evidence type="ECO:0000313" key="2">
    <source>
        <dbReference type="EMBL" id="TFK97956.1"/>
    </source>
</evidence>
<name>A0A5C3Q8R2_9AGAR</name>
<gene>
    <name evidence="2" type="ORF">BDV98DRAFT_248622</name>
</gene>
<dbReference type="AlphaFoldDB" id="A0A5C3Q8R2"/>
<protein>
    <submittedName>
        <fullName evidence="2">Uncharacterized protein</fullName>
    </submittedName>
</protein>
<proteinExistence type="predicted"/>
<dbReference type="Proteomes" id="UP000305067">
    <property type="component" value="Unassembled WGS sequence"/>
</dbReference>
<sequence length="185" mass="20357">MPQRTGSGFRGVLDTPRSLPVEGGEECTNAKDRPLSNHGTFNRKRSSPLPAARPPPLETSPTSPNSSTSETPTRSIPNEQNGRRDSDMYRYHYDEPTLEFSKVCQDPQKPYKSVLERYEISPSSGAAAPEYPQEGGGLNFAHARINTTNGSIGCNNTSIKTCINIKNYHQASAELDQGRILFSRT</sequence>
<feature type="compositionally biased region" description="Basic and acidic residues" evidence="1">
    <location>
        <begin position="81"/>
        <end position="92"/>
    </location>
</feature>
<dbReference type="EMBL" id="ML178843">
    <property type="protein sequence ID" value="TFK97956.1"/>
    <property type="molecule type" value="Genomic_DNA"/>
</dbReference>
<feature type="compositionally biased region" description="Low complexity" evidence="1">
    <location>
        <begin position="59"/>
        <end position="75"/>
    </location>
</feature>
<reference evidence="2 3" key="1">
    <citation type="journal article" date="2019" name="Nat. Ecol. Evol.">
        <title>Megaphylogeny resolves global patterns of mushroom evolution.</title>
        <authorList>
            <person name="Varga T."/>
            <person name="Krizsan K."/>
            <person name="Foldi C."/>
            <person name="Dima B."/>
            <person name="Sanchez-Garcia M."/>
            <person name="Sanchez-Ramirez S."/>
            <person name="Szollosi G.J."/>
            <person name="Szarkandi J.G."/>
            <person name="Papp V."/>
            <person name="Albert L."/>
            <person name="Andreopoulos W."/>
            <person name="Angelini C."/>
            <person name="Antonin V."/>
            <person name="Barry K.W."/>
            <person name="Bougher N.L."/>
            <person name="Buchanan P."/>
            <person name="Buyck B."/>
            <person name="Bense V."/>
            <person name="Catcheside P."/>
            <person name="Chovatia M."/>
            <person name="Cooper J."/>
            <person name="Damon W."/>
            <person name="Desjardin D."/>
            <person name="Finy P."/>
            <person name="Geml J."/>
            <person name="Haridas S."/>
            <person name="Hughes K."/>
            <person name="Justo A."/>
            <person name="Karasinski D."/>
            <person name="Kautmanova I."/>
            <person name="Kiss B."/>
            <person name="Kocsube S."/>
            <person name="Kotiranta H."/>
            <person name="LaButti K.M."/>
            <person name="Lechner B.E."/>
            <person name="Liimatainen K."/>
            <person name="Lipzen A."/>
            <person name="Lukacs Z."/>
            <person name="Mihaltcheva S."/>
            <person name="Morgado L.N."/>
            <person name="Niskanen T."/>
            <person name="Noordeloos M.E."/>
            <person name="Ohm R.A."/>
            <person name="Ortiz-Santana B."/>
            <person name="Ovrebo C."/>
            <person name="Racz N."/>
            <person name="Riley R."/>
            <person name="Savchenko A."/>
            <person name="Shiryaev A."/>
            <person name="Soop K."/>
            <person name="Spirin V."/>
            <person name="Szebenyi C."/>
            <person name="Tomsovsky M."/>
            <person name="Tulloss R.E."/>
            <person name="Uehling J."/>
            <person name="Grigoriev I.V."/>
            <person name="Vagvolgyi C."/>
            <person name="Papp T."/>
            <person name="Martin F.M."/>
            <person name="Miettinen O."/>
            <person name="Hibbett D.S."/>
            <person name="Nagy L.G."/>
        </authorList>
    </citation>
    <scope>NUCLEOTIDE SEQUENCE [LARGE SCALE GENOMIC DNA]</scope>
    <source>
        <strain evidence="2 3">CBS 309.79</strain>
    </source>
</reference>
<feature type="region of interest" description="Disordered" evidence="1">
    <location>
        <begin position="1"/>
        <end position="92"/>
    </location>
</feature>
<evidence type="ECO:0000256" key="1">
    <source>
        <dbReference type="SAM" id="MobiDB-lite"/>
    </source>
</evidence>
<evidence type="ECO:0000313" key="3">
    <source>
        <dbReference type="Proteomes" id="UP000305067"/>
    </source>
</evidence>
<organism evidence="2 3">
    <name type="scientific">Pterulicium gracile</name>
    <dbReference type="NCBI Taxonomy" id="1884261"/>
    <lineage>
        <taxon>Eukaryota</taxon>
        <taxon>Fungi</taxon>
        <taxon>Dikarya</taxon>
        <taxon>Basidiomycota</taxon>
        <taxon>Agaricomycotina</taxon>
        <taxon>Agaricomycetes</taxon>
        <taxon>Agaricomycetidae</taxon>
        <taxon>Agaricales</taxon>
        <taxon>Pleurotineae</taxon>
        <taxon>Pterulaceae</taxon>
        <taxon>Pterulicium</taxon>
    </lineage>
</organism>
<accession>A0A5C3Q8R2</accession>
<keyword evidence="3" id="KW-1185">Reference proteome</keyword>